<dbReference type="PANTHER" id="PTHR32332">
    <property type="entry name" value="2-NITROPROPANE DIOXYGENASE"/>
    <property type="match status" value="1"/>
</dbReference>
<evidence type="ECO:0000256" key="1">
    <source>
        <dbReference type="ARBA" id="ARBA00022630"/>
    </source>
</evidence>
<dbReference type="HOGENOM" id="CLU_038732_1_1_5"/>
<gene>
    <name evidence="4" type="ORF">NHE_0523</name>
</gene>
<evidence type="ECO:0000313" key="5">
    <source>
        <dbReference type="Proteomes" id="UP000023755"/>
    </source>
</evidence>
<dbReference type="AlphaFoldDB" id="X5HK81"/>
<dbReference type="PANTHER" id="PTHR32332:SF20">
    <property type="entry name" value="2-NITROPROPANE DIOXYGENASE-LIKE PROTEIN"/>
    <property type="match status" value="1"/>
</dbReference>
<organism evidence="4 5">
    <name type="scientific">Neorickettsia helminthoeca str. Oregon</name>
    <dbReference type="NCBI Taxonomy" id="1286528"/>
    <lineage>
        <taxon>Bacteria</taxon>
        <taxon>Pseudomonadati</taxon>
        <taxon>Pseudomonadota</taxon>
        <taxon>Alphaproteobacteria</taxon>
        <taxon>Rickettsiales</taxon>
        <taxon>Anaplasmataceae</taxon>
        <taxon>Neorickettsia</taxon>
    </lineage>
</organism>
<dbReference type="SUPFAM" id="SSF51412">
    <property type="entry name" value="Inosine monophosphate dehydrogenase (IMPDH)"/>
    <property type="match status" value="1"/>
</dbReference>
<evidence type="ECO:0000256" key="2">
    <source>
        <dbReference type="ARBA" id="ARBA00022643"/>
    </source>
</evidence>
<reference evidence="4 5" key="1">
    <citation type="submission" date="2014-03" db="EMBL/GenBank/DDBJ databases">
        <title>Sequencing and Comparison of Genomes and Transcriptome Profiles of Human Ehrlichiosis Agents.</title>
        <authorList>
            <person name="Lin M."/>
            <person name="Daugherty S.C."/>
            <person name="Nagaraj S."/>
            <person name="Cheng Z."/>
            <person name="Xiong Q."/>
            <person name="Lin F.-Y."/>
            <person name="Sengamalay N."/>
            <person name="Ott S."/>
            <person name="Godinez A."/>
            <person name="Tallon L.J."/>
            <person name="Sadzewicz L."/>
            <person name="Fraser C.M."/>
            <person name="Dunning Hotopp J.C."/>
            <person name="Rikihisa Y."/>
        </authorList>
    </citation>
    <scope>NUCLEOTIDE SEQUENCE [LARGE SCALE GENOMIC DNA]</scope>
    <source>
        <strain evidence="4 5">Oregon</strain>
    </source>
</reference>
<dbReference type="Proteomes" id="UP000023755">
    <property type="component" value="Chromosome"/>
</dbReference>
<sequence>MGGAMSWISEHRLVSAISNEGAFGVIACSAMEPEQLETEIHLTQGLVGGNPFGVNLILMHPQIRDLISVCKQSGVTHIVLAGGIPPKEILNLILDADIKVMVFAPSLSVAKKMCRLGVSALIIEGREAGGHISRVSTSVLAQEILPECQDVPIFVAGGIGSSSIVKSYVDMGASGCQVGTLFACAKESIAHPKFKEKCIGASSHDTVVSVQLDPRLTVIPVRSLKNSATMEFMEFQKEVLHKFDSGLISKDEAQLGIEKFWAGSLRRAVIDGDVDKGSVMVGEVVGLVKYERTVKEILGDLVVSINQYL</sequence>
<dbReference type="CDD" id="cd04730">
    <property type="entry name" value="NPD_like"/>
    <property type="match status" value="1"/>
</dbReference>
<dbReference type="KEGG" id="nhm:NHE_0523"/>
<dbReference type="STRING" id="1286528.NHE_0523"/>
<keyword evidence="3" id="KW-0560">Oxidoreductase</keyword>
<accession>X5HK81</accession>
<evidence type="ECO:0000313" key="4">
    <source>
        <dbReference type="EMBL" id="AHX11464.1"/>
    </source>
</evidence>
<keyword evidence="5" id="KW-1185">Reference proteome</keyword>
<keyword evidence="1" id="KW-0285">Flavoprotein</keyword>
<dbReference type="Pfam" id="PF03060">
    <property type="entry name" value="NMO"/>
    <property type="match status" value="1"/>
</dbReference>
<keyword evidence="2" id="KW-0288">FMN</keyword>
<dbReference type="InterPro" id="IPR004136">
    <property type="entry name" value="NMO"/>
</dbReference>
<protein>
    <submittedName>
        <fullName evidence="4">Nitronate monooxygenase family protein</fullName>
    </submittedName>
</protein>
<keyword evidence="4" id="KW-0503">Monooxygenase</keyword>
<dbReference type="GO" id="GO:0018580">
    <property type="term" value="F:nitronate monooxygenase activity"/>
    <property type="evidence" value="ECO:0007669"/>
    <property type="project" value="InterPro"/>
</dbReference>
<proteinExistence type="predicted"/>
<dbReference type="InterPro" id="IPR013785">
    <property type="entry name" value="Aldolase_TIM"/>
</dbReference>
<dbReference type="EMBL" id="CP007481">
    <property type="protein sequence ID" value="AHX11464.1"/>
    <property type="molecule type" value="Genomic_DNA"/>
</dbReference>
<name>X5HK81_9RICK</name>
<evidence type="ECO:0000256" key="3">
    <source>
        <dbReference type="ARBA" id="ARBA00023002"/>
    </source>
</evidence>
<dbReference type="Gene3D" id="3.20.20.70">
    <property type="entry name" value="Aldolase class I"/>
    <property type="match status" value="1"/>
</dbReference>